<dbReference type="PROSITE" id="PS01081">
    <property type="entry name" value="HTH_TETR_1"/>
    <property type="match status" value="1"/>
</dbReference>
<evidence type="ECO:0000313" key="8">
    <source>
        <dbReference type="Proteomes" id="UP000062255"/>
    </source>
</evidence>
<keyword evidence="1" id="KW-0805">Transcription regulation</keyword>
<evidence type="ECO:0000256" key="3">
    <source>
        <dbReference type="ARBA" id="ARBA00023163"/>
    </source>
</evidence>
<dbReference type="PANTHER" id="PTHR30055:SF238">
    <property type="entry name" value="MYCOFACTOCIN BIOSYNTHESIS TRANSCRIPTIONAL REGULATOR MFTR-RELATED"/>
    <property type="match status" value="1"/>
</dbReference>
<accession>A0A0K0X792</accession>
<feature type="DNA-binding region" description="H-T-H motif" evidence="4">
    <location>
        <begin position="48"/>
        <end position="67"/>
    </location>
</feature>
<dbReference type="Pfam" id="PF00440">
    <property type="entry name" value="TetR_N"/>
    <property type="match status" value="1"/>
</dbReference>
<dbReference type="GO" id="GO:0003700">
    <property type="term" value="F:DNA-binding transcription factor activity"/>
    <property type="evidence" value="ECO:0007669"/>
    <property type="project" value="TreeGrafter"/>
</dbReference>
<dbReference type="OrthoDB" id="4551013at2"/>
<dbReference type="AlphaFoldDB" id="A0A0K0X792"/>
<evidence type="ECO:0000256" key="2">
    <source>
        <dbReference type="ARBA" id="ARBA00023125"/>
    </source>
</evidence>
<dbReference type="Gene3D" id="1.10.357.10">
    <property type="entry name" value="Tetracycline Repressor, domain 2"/>
    <property type="match status" value="1"/>
</dbReference>
<dbReference type="InterPro" id="IPR009057">
    <property type="entry name" value="Homeodomain-like_sf"/>
</dbReference>
<dbReference type="KEGG" id="mgo:AFA91_16485"/>
<keyword evidence="2 4" id="KW-0238">DNA-binding</keyword>
<evidence type="ECO:0000256" key="4">
    <source>
        <dbReference type="PROSITE-ProRule" id="PRU00335"/>
    </source>
</evidence>
<proteinExistence type="predicted"/>
<evidence type="ECO:0000313" key="7">
    <source>
        <dbReference type="EMBL" id="AKS33242.1"/>
    </source>
</evidence>
<dbReference type="PRINTS" id="PR00455">
    <property type="entry name" value="HTHTETR"/>
</dbReference>
<dbReference type="PATRIC" id="fig|134601.6.peg.3421"/>
<name>A0A0K0X792_MYCGD</name>
<dbReference type="InterPro" id="IPR050109">
    <property type="entry name" value="HTH-type_TetR-like_transc_reg"/>
</dbReference>
<dbReference type="InterPro" id="IPR001647">
    <property type="entry name" value="HTH_TetR"/>
</dbReference>
<sequence length="221" mass="24045">MPTSDAAAPTDGGQRRASYQRARSHQTKRALVQAAMALWRTNGYARTTVADICRAAGVSRALFYFYFPAKEDVLFEVGLLSTRSAQNRVRSLLKADYEVVDVIAEALRSLERSMARNPPELIVETVLEGYRHEHRILAGTAGPVDPDGSDADMFGELFARAQADGKLAAHVDVAHLSRLAQVLVSAGVRHWAAGGYGERSFADVVTRDVAALVTGFDRTDP</sequence>
<dbReference type="RefSeq" id="WP_049745663.1">
    <property type="nucleotide sequence ID" value="NZ_CP012150.1"/>
</dbReference>
<feature type="domain" description="HTH tetR-type" evidence="6">
    <location>
        <begin position="25"/>
        <end position="85"/>
    </location>
</feature>
<evidence type="ECO:0000259" key="6">
    <source>
        <dbReference type="PROSITE" id="PS50977"/>
    </source>
</evidence>
<dbReference type="Proteomes" id="UP000062255">
    <property type="component" value="Chromosome"/>
</dbReference>
<dbReference type="EMBL" id="CP012150">
    <property type="protein sequence ID" value="AKS33242.1"/>
    <property type="molecule type" value="Genomic_DNA"/>
</dbReference>
<feature type="region of interest" description="Disordered" evidence="5">
    <location>
        <begin position="1"/>
        <end position="25"/>
    </location>
</feature>
<gene>
    <name evidence="7" type="ORF">AFA91_16485</name>
</gene>
<evidence type="ECO:0000256" key="5">
    <source>
        <dbReference type="SAM" id="MobiDB-lite"/>
    </source>
</evidence>
<reference evidence="7 8" key="1">
    <citation type="submission" date="2015-07" db="EMBL/GenBank/DDBJ databases">
        <title>Complete genome sequence of Mycobacterium goodii X7B, a facultative thermophilic biodesulfurizing bacterium.</title>
        <authorList>
            <person name="Yu B."/>
            <person name="Li F."/>
            <person name="Xu P."/>
        </authorList>
    </citation>
    <scope>NUCLEOTIDE SEQUENCE [LARGE SCALE GENOMIC DNA]</scope>
    <source>
        <strain evidence="7 8">X7B</strain>
    </source>
</reference>
<evidence type="ECO:0000256" key="1">
    <source>
        <dbReference type="ARBA" id="ARBA00023015"/>
    </source>
</evidence>
<dbReference type="SUPFAM" id="SSF46689">
    <property type="entry name" value="Homeodomain-like"/>
    <property type="match status" value="1"/>
</dbReference>
<dbReference type="PANTHER" id="PTHR30055">
    <property type="entry name" value="HTH-TYPE TRANSCRIPTIONAL REGULATOR RUTR"/>
    <property type="match status" value="1"/>
</dbReference>
<protein>
    <submittedName>
        <fullName evidence="7">TetR family transcriptional regulator</fullName>
    </submittedName>
</protein>
<organism evidence="7 8">
    <name type="scientific">Mycolicibacterium goodii</name>
    <name type="common">Mycobacterium goodii</name>
    <dbReference type="NCBI Taxonomy" id="134601"/>
    <lineage>
        <taxon>Bacteria</taxon>
        <taxon>Bacillati</taxon>
        <taxon>Actinomycetota</taxon>
        <taxon>Actinomycetes</taxon>
        <taxon>Mycobacteriales</taxon>
        <taxon>Mycobacteriaceae</taxon>
        <taxon>Mycolicibacterium</taxon>
    </lineage>
</organism>
<dbReference type="STRING" id="134601.AFA91_16485"/>
<dbReference type="GO" id="GO:0000976">
    <property type="term" value="F:transcription cis-regulatory region binding"/>
    <property type="evidence" value="ECO:0007669"/>
    <property type="project" value="TreeGrafter"/>
</dbReference>
<keyword evidence="3" id="KW-0804">Transcription</keyword>
<dbReference type="InterPro" id="IPR023772">
    <property type="entry name" value="DNA-bd_HTH_TetR-type_CS"/>
</dbReference>
<dbReference type="PROSITE" id="PS50977">
    <property type="entry name" value="HTH_TETR_2"/>
    <property type="match status" value="1"/>
</dbReference>